<evidence type="ECO:0000313" key="2">
    <source>
        <dbReference type="Proteomes" id="UP000789901"/>
    </source>
</evidence>
<reference evidence="1 2" key="1">
    <citation type="submission" date="2021-06" db="EMBL/GenBank/DDBJ databases">
        <authorList>
            <person name="Kallberg Y."/>
            <person name="Tangrot J."/>
            <person name="Rosling A."/>
        </authorList>
    </citation>
    <scope>NUCLEOTIDE SEQUENCE [LARGE SCALE GENOMIC DNA]</scope>
    <source>
        <strain evidence="1 2">120-4 pot B 10/14</strain>
    </source>
</reference>
<dbReference type="EMBL" id="CAJVQB010069539">
    <property type="protein sequence ID" value="CAG8842602.1"/>
    <property type="molecule type" value="Genomic_DNA"/>
</dbReference>
<organism evidence="1 2">
    <name type="scientific">Gigaspora margarita</name>
    <dbReference type="NCBI Taxonomy" id="4874"/>
    <lineage>
        <taxon>Eukaryota</taxon>
        <taxon>Fungi</taxon>
        <taxon>Fungi incertae sedis</taxon>
        <taxon>Mucoromycota</taxon>
        <taxon>Glomeromycotina</taxon>
        <taxon>Glomeromycetes</taxon>
        <taxon>Diversisporales</taxon>
        <taxon>Gigasporaceae</taxon>
        <taxon>Gigaspora</taxon>
    </lineage>
</organism>
<proteinExistence type="predicted"/>
<feature type="non-terminal residue" evidence="1">
    <location>
        <position position="1"/>
    </location>
</feature>
<comment type="caution">
    <text evidence="1">The sequence shown here is derived from an EMBL/GenBank/DDBJ whole genome shotgun (WGS) entry which is preliminary data.</text>
</comment>
<gene>
    <name evidence="1" type="ORF">GMARGA_LOCUS36074</name>
</gene>
<accession>A0ABN7WWM4</accession>
<sequence length="48" mass="5702">DTYLNNKEIGGSDLTKPIYYSHNDKDIEKFLKNYEAYSVSKDWNNNKK</sequence>
<name>A0ABN7WWM4_GIGMA</name>
<protein>
    <submittedName>
        <fullName evidence="1">25256_t:CDS:1</fullName>
    </submittedName>
</protein>
<keyword evidence="2" id="KW-1185">Reference proteome</keyword>
<dbReference type="Proteomes" id="UP000789901">
    <property type="component" value="Unassembled WGS sequence"/>
</dbReference>
<evidence type="ECO:0000313" key="1">
    <source>
        <dbReference type="EMBL" id="CAG8842602.1"/>
    </source>
</evidence>